<evidence type="ECO:0000313" key="3">
    <source>
        <dbReference type="Proteomes" id="UP001201163"/>
    </source>
</evidence>
<reference evidence="2" key="1">
    <citation type="submission" date="2022-01" db="EMBL/GenBank/DDBJ databases">
        <title>Comparative genomics reveals a dynamic genome evolution in the ectomycorrhizal milk-cap (Lactarius) mushrooms.</title>
        <authorList>
            <consortium name="DOE Joint Genome Institute"/>
            <person name="Lebreton A."/>
            <person name="Tang N."/>
            <person name="Kuo A."/>
            <person name="LaButti K."/>
            <person name="Drula E."/>
            <person name="Barry K."/>
            <person name="Clum A."/>
            <person name="Lipzen A."/>
            <person name="Mousain D."/>
            <person name="Ng V."/>
            <person name="Wang R."/>
            <person name="Wang X."/>
            <person name="Dai Y."/>
            <person name="Henrissat B."/>
            <person name="Grigoriev I.V."/>
            <person name="Guerin-Laguette A."/>
            <person name="Yu F."/>
            <person name="Martin F.M."/>
        </authorList>
    </citation>
    <scope>NUCLEOTIDE SEQUENCE</scope>
    <source>
        <strain evidence="2">QP</strain>
    </source>
</reference>
<protein>
    <submittedName>
        <fullName evidence="2">Uncharacterized protein</fullName>
    </submittedName>
</protein>
<name>A0AAD4Q8R8_9AGAM</name>
<proteinExistence type="predicted"/>
<comment type="caution">
    <text evidence="2">The sequence shown here is derived from an EMBL/GenBank/DDBJ whole genome shotgun (WGS) entry which is preliminary data.</text>
</comment>
<dbReference type="AlphaFoldDB" id="A0AAD4Q8R8"/>
<keyword evidence="3" id="KW-1185">Reference proteome</keyword>
<evidence type="ECO:0000256" key="1">
    <source>
        <dbReference type="SAM" id="MobiDB-lite"/>
    </source>
</evidence>
<evidence type="ECO:0000313" key="2">
    <source>
        <dbReference type="EMBL" id="KAH8980665.1"/>
    </source>
</evidence>
<dbReference type="Pfam" id="PF04749">
    <property type="entry name" value="PLAC8"/>
    <property type="match status" value="1"/>
</dbReference>
<accession>A0AAD4Q8R8</accession>
<dbReference type="EMBL" id="JAKELL010000132">
    <property type="protein sequence ID" value="KAH8980665.1"/>
    <property type="molecule type" value="Genomic_DNA"/>
</dbReference>
<dbReference type="Proteomes" id="UP001201163">
    <property type="component" value="Unassembled WGS sequence"/>
</dbReference>
<dbReference type="InterPro" id="IPR006461">
    <property type="entry name" value="PLAC_motif_containing"/>
</dbReference>
<organism evidence="2 3">
    <name type="scientific">Lactarius akahatsu</name>
    <dbReference type="NCBI Taxonomy" id="416441"/>
    <lineage>
        <taxon>Eukaryota</taxon>
        <taxon>Fungi</taxon>
        <taxon>Dikarya</taxon>
        <taxon>Basidiomycota</taxon>
        <taxon>Agaricomycotina</taxon>
        <taxon>Agaricomycetes</taxon>
        <taxon>Russulales</taxon>
        <taxon>Russulaceae</taxon>
        <taxon>Lactarius</taxon>
    </lineage>
</organism>
<gene>
    <name evidence="2" type="ORF">EDB92DRAFT_1899835</name>
</gene>
<feature type="region of interest" description="Disordered" evidence="1">
    <location>
        <begin position="41"/>
        <end position="61"/>
    </location>
</feature>
<sequence>MHSQLGSKCDDKGYPRGHHDSLLGIALVFYSFPTPTSLSECQPTSDCTNGGGRKQERLNREIDDRADIHTRYSIRGGIAGDSLTSCCCNPCALTQERRDM</sequence>